<feature type="domain" description="N-acetyltransferase" evidence="1">
    <location>
        <begin position="1"/>
        <end position="162"/>
    </location>
</feature>
<dbReference type="GO" id="GO:0016747">
    <property type="term" value="F:acyltransferase activity, transferring groups other than amino-acyl groups"/>
    <property type="evidence" value="ECO:0007669"/>
    <property type="project" value="InterPro"/>
</dbReference>
<dbReference type="OrthoDB" id="5319888at2"/>
<dbReference type="InterPro" id="IPR016181">
    <property type="entry name" value="Acyl_CoA_acyltransferase"/>
</dbReference>
<dbReference type="Pfam" id="PF00583">
    <property type="entry name" value="Acetyltransf_1"/>
    <property type="match status" value="1"/>
</dbReference>
<keyword evidence="2" id="KW-0012">Acyltransferase</keyword>
<evidence type="ECO:0000313" key="2">
    <source>
        <dbReference type="EMBL" id="SNT12164.1"/>
    </source>
</evidence>
<protein>
    <submittedName>
        <fullName evidence="2">L-amino acid N-acyltransferase YncA</fullName>
    </submittedName>
</protein>
<dbReference type="SUPFAM" id="SSF55729">
    <property type="entry name" value="Acyl-CoA N-acyltransferases (Nat)"/>
    <property type="match status" value="1"/>
</dbReference>
<organism evidence="2 3">
    <name type="scientific">Ekhidna lutea</name>
    <dbReference type="NCBI Taxonomy" id="447679"/>
    <lineage>
        <taxon>Bacteria</taxon>
        <taxon>Pseudomonadati</taxon>
        <taxon>Bacteroidota</taxon>
        <taxon>Cytophagia</taxon>
        <taxon>Cytophagales</taxon>
        <taxon>Reichenbachiellaceae</taxon>
        <taxon>Ekhidna</taxon>
    </lineage>
</organism>
<dbReference type="InterPro" id="IPR000182">
    <property type="entry name" value="GNAT_dom"/>
</dbReference>
<dbReference type="InterPro" id="IPR052742">
    <property type="entry name" value="Mito_N-acetyltransferase"/>
</dbReference>
<keyword evidence="2" id="KW-0808">Transferase</keyword>
<dbReference type="Gene3D" id="3.40.630.30">
    <property type="match status" value="1"/>
</dbReference>
<evidence type="ECO:0000259" key="1">
    <source>
        <dbReference type="PROSITE" id="PS51186"/>
    </source>
</evidence>
<reference evidence="2 3" key="1">
    <citation type="submission" date="2017-06" db="EMBL/GenBank/DDBJ databases">
        <authorList>
            <person name="Kim H.J."/>
            <person name="Triplett B.A."/>
        </authorList>
    </citation>
    <scope>NUCLEOTIDE SEQUENCE [LARGE SCALE GENOMIC DNA]</scope>
    <source>
        <strain evidence="2 3">DSM 19307</strain>
    </source>
</reference>
<dbReference type="EMBL" id="FZPD01000004">
    <property type="protein sequence ID" value="SNT12164.1"/>
    <property type="molecule type" value="Genomic_DNA"/>
</dbReference>
<proteinExistence type="predicted"/>
<dbReference type="AlphaFoldDB" id="A0A239K4W9"/>
<name>A0A239K4W9_EKHLU</name>
<evidence type="ECO:0000313" key="3">
    <source>
        <dbReference type="Proteomes" id="UP000198393"/>
    </source>
</evidence>
<keyword evidence="3" id="KW-1185">Reference proteome</keyword>
<dbReference type="PROSITE" id="PS51186">
    <property type="entry name" value="GNAT"/>
    <property type="match status" value="1"/>
</dbReference>
<dbReference type="PANTHER" id="PTHR43138">
    <property type="entry name" value="ACETYLTRANSFERASE, GNAT FAMILY"/>
    <property type="match status" value="1"/>
</dbReference>
<accession>A0A239K4W9</accession>
<dbReference type="PANTHER" id="PTHR43138:SF1">
    <property type="entry name" value="N-ACETYLTRANSFERASE ACA1"/>
    <property type="match status" value="1"/>
</dbReference>
<gene>
    <name evidence="2" type="ORF">SAMN05421640_2373</name>
</gene>
<dbReference type="CDD" id="cd04301">
    <property type="entry name" value="NAT_SF"/>
    <property type="match status" value="1"/>
</dbReference>
<dbReference type="Proteomes" id="UP000198393">
    <property type="component" value="Unassembled WGS sequence"/>
</dbReference>
<sequence length="162" mass="18333">MEIRKATETDHDGVWEIFSEVVKKGDTYVFPDDTPRADLAKYWFASEMETYVAENENGEIVSTYFLKPNYPGRGNHIANAGYMVMPSHQGKGIGKLLCEHSIQIANELGNHAMQFNIVVSTNTAAVRLWQQFGFEIIGTTPKGFQHKELGLVDTYVMWRGLK</sequence>